<comment type="caution">
    <text evidence="1">The sequence shown here is derived from an EMBL/GenBank/DDBJ whole genome shotgun (WGS) entry which is preliminary data.</text>
</comment>
<sequence length="77" mass="8913">MLPFFIFSCDLIFDTVDSLNEEHFLFILNKSASQLSQSVNINFSFLFIMLGPIAPVGILEEYMWEALFSFHPLLYPC</sequence>
<evidence type="ECO:0000313" key="2">
    <source>
        <dbReference type="Proteomes" id="UP000324222"/>
    </source>
</evidence>
<gene>
    <name evidence="1" type="ORF">E2C01_007905</name>
</gene>
<reference evidence="1 2" key="1">
    <citation type="submission" date="2019-05" db="EMBL/GenBank/DDBJ databases">
        <title>Another draft genome of Portunus trituberculatus and its Hox gene families provides insights of decapod evolution.</title>
        <authorList>
            <person name="Jeong J.-H."/>
            <person name="Song I."/>
            <person name="Kim S."/>
            <person name="Choi T."/>
            <person name="Kim D."/>
            <person name="Ryu S."/>
            <person name="Kim W."/>
        </authorList>
    </citation>
    <scope>NUCLEOTIDE SEQUENCE [LARGE SCALE GENOMIC DNA]</scope>
    <source>
        <tissue evidence="1">Muscle</tissue>
    </source>
</reference>
<accession>A0A5B7CZD8</accession>
<organism evidence="1 2">
    <name type="scientific">Portunus trituberculatus</name>
    <name type="common">Swimming crab</name>
    <name type="synonym">Neptunus trituberculatus</name>
    <dbReference type="NCBI Taxonomy" id="210409"/>
    <lineage>
        <taxon>Eukaryota</taxon>
        <taxon>Metazoa</taxon>
        <taxon>Ecdysozoa</taxon>
        <taxon>Arthropoda</taxon>
        <taxon>Crustacea</taxon>
        <taxon>Multicrustacea</taxon>
        <taxon>Malacostraca</taxon>
        <taxon>Eumalacostraca</taxon>
        <taxon>Eucarida</taxon>
        <taxon>Decapoda</taxon>
        <taxon>Pleocyemata</taxon>
        <taxon>Brachyura</taxon>
        <taxon>Eubrachyura</taxon>
        <taxon>Portunoidea</taxon>
        <taxon>Portunidae</taxon>
        <taxon>Portuninae</taxon>
        <taxon>Portunus</taxon>
    </lineage>
</organism>
<evidence type="ECO:0000313" key="1">
    <source>
        <dbReference type="EMBL" id="MPC15122.1"/>
    </source>
</evidence>
<dbReference type="Proteomes" id="UP000324222">
    <property type="component" value="Unassembled WGS sequence"/>
</dbReference>
<name>A0A5B7CZD8_PORTR</name>
<protein>
    <submittedName>
        <fullName evidence="1">Uncharacterized protein</fullName>
    </submittedName>
</protein>
<keyword evidence="2" id="KW-1185">Reference proteome</keyword>
<dbReference type="AlphaFoldDB" id="A0A5B7CZD8"/>
<dbReference type="EMBL" id="VSRR010000403">
    <property type="protein sequence ID" value="MPC15122.1"/>
    <property type="molecule type" value="Genomic_DNA"/>
</dbReference>
<proteinExistence type="predicted"/>